<evidence type="ECO:0000313" key="2">
    <source>
        <dbReference type="Proteomes" id="UP001500604"/>
    </source>
</evidence>
<name>A0ABP8V041_9GAMM</name>
<dbReference type="Gene3D" id="1.10.220.70">
    <property type="entry name" value="lyase"/>
    <property type="match status" value="1"/>
</dbReference>
<dbReference type="InterPro" id="IPR044939">
    <property type="entry name" value="EutB_dom_2_sf"/>
</dbReference>
<proteinExistence type="predicted"/>
<dbReference type="InterPro" id="IPR010628">
    <property type="entry name" value="EutB"/>
</dbReference>
<keyword evidence="2" id="KW-1185">Reference proteome</keyword>
<organism evidence="1 2">
    <name type="scientific">Kistimonas scapharcae</name>
    <dbReference type="NCBI Taxonomy" id="1036133"/>
    <lineage>
        <taxon>Bacteria</taxon>
        <taxon>Pseudomonadati</taxon>
        <taxon>Pseudomonadota</taxon>
        <taxon>Gammaproteobacteria</taxon>
        <taxon>Oceanospirillales</taxon>
        <taxon>Endozoicomonadaceae</taxon>
        <taxon>Kistimonas</taxon>
    </lineage>
</organism>
<dbReference type="PANTHER" id="PTHR39329:SF1">
    <property type="entry name" value="ETHANOLAMINE AMMONIA-LYASE LARGE SUBUNIT"/>
    <property type="match status" value="1"/>
</dbReference>
<sequence>MAMANARLTPLQDISVPEPRPDEVYRLNVMGREYSFTGLKALLGAADLRKAGDINAGLAAADEVEREAARTLLSDLSLQHLYDRPLVNRHGRIDDIMRVGYDLNLEVFDELALMTVGELKDWMQAASGAELVKAGTGLTPVMVAAVTKLMGVHDLIYNARKITCPTRARTHLGLQGSLSTRIQPNHPTDDLSAITALTWLGLSMGNGDLMIGLNPSEDSVDNISACLFHLDKIRKQTGAPTQICVLSHVRTQLACLAEGAPVEILFQSLAGTDATLREAFDVTVTYMDDAYRLMAQKGSLAGRAEQFMYFETGQGSEVSYSKHDGIDMATTEALTYGLCRRYDPCMVNSVTGFIGPETHENSRQIVYSNLQDLFMAKVMGLPMGVSPCFTLHADAAEEGQEMAVELLTVAGANYFMDIYLGVDRMLAYADTSCHDDQTMREIHNLKPAPEFYHWCIERGIFTEDKRGQIQRGPNWGNPAIFADSEHEFRHLMSRVPMAYGLDNAGPRMANRVMRNLRLNMAIARAAAVSELRFEAFEDLDYRRIDSKASTLALHHSRPDTGATLSDECRSKLTPENNDIQIVVTDGLSAEAVHHNIEELLPVLEDGLRSRGYSLGQTMIAPHGRVRLAEDIAQVVNARMVIVLLGERPGSDAESSRSLSAYLVYRLGDEETRQLAAEYSGVEAIAFEDTVVPNIYHGGIPPLEAGSLVAERAMQIFDNKAAGNRLNAILGSRMGLMHKEVLPEAPKEEEKKTVQPIRVHDFSNQKTISEADVLMLLEWGVKEILLSRRTLLSPLAGDLLRQAGVKLRYNDRYPF</sequence>
<dbReference type="Gene3D" id="3.40.50.11240">
    <property type="entry name" value="Ethanolamine ammonia-lyase light chain (EutC)"/>
    <property type="match status" value="1"/>
</dbReference>
<protein>
    <recommendedName>
        <fullName evidence="3">Ethanolamine ammonia-lyase</fullName>
    </recommendedName>
</protein>
<accession>A0ABP8V041</accession>
<dbReference type="Proteomes" id="UP001500604">
    <property type="component" value="Unassembled WGS sequence"/>
</dbReference>
<dbReference type="Pfam" id="PF05985">
    <property type="entry name" value="EutC"/>
    <property type="match status" value="1"/>
</dbReference>
<dbReference type="Pfam" id="PF06751">
    <property type="entry name" value="EutB"/>
    <property type="match status" value="1"/>
</dbReference>
<dbReference type="EMBL" id="BAABFL010000134">
    <property type="protein sequence ID" value="GAA4649455.1"/>
    <property type="molecule type" value="Genomic_DNA"/>
</dbReference>
<dbReference type="InterPro" id="IPR042251">
    <property type="entry name" value="EutC_C"/>
</dbReference>
<dbReference type="InterPro" id="IPR009246">
    <property type="entry name" value="EutC"/>
</dbReference>
<dbReference type="Gene3D" id="3.20.20.70">
    <property type="entry name" value="Aldolase class I"/>
    <property type="match status" value="1"/>
</dbReference>
<dbReference type="RefSeq" id="WP_345195305.1">
    <property type="nucleotide sequence ID" value="NZ_BAABFL010000134.1"/>
</dbReference>
<gene>
    <name evidence="1" type="ORF">GCM10023116_17290</name>
</gene>
<evidence type="ECO:0008006" key="3">
    <source>
        <dbReference type="Google" id="ProtNLM"/>
    </source>
</evidence>
<comment type="caution">
    <text evidence="1">The sequence shown here is derived from an EMBL/GenBank/DDBJ whole genome shotgun (WGS) entry which is preliminary data.</text>
</comment>
<dbReference type="PANTHER" id="PTHR39329">
    <property type="entry name" value="ETHANOLAMINE AMMONIA-LYASE HEAVY CHAIN"/>
    <property type="match status" value="1"/>
</dbReference>
<dbReference type="Gene3D" id="2.30.170.30">
    <property type="entry name" value="ethanolamine ammonia-lyase heavy chain domain like"/>
    <property type="match status" value="1"/>
</dbReference>
<dbReference type="InterPro" id="IPR044941">
    <property type="entry name" value="EutB_N_sf"/>
</dbReference>
<reference evidence="2" key="1">
    <citation type="journal article" date="2019" name="Int. J. Syst. Evol. Microbiol.">
        <title>The Global Catalogue of Microorganisms (GCM) 10K type strain sequencing project: providing services to taxonomists for standard genome sequencing and annotation.</title>
        <authorList>
            <consortium name="The Broad Institute Genomics Platform"/>
            <consortium name="The Broad Institute Genome Sequencing Center for Infectious Disease"/>
            <person name="Wu L."/>
            <person name="Ma J."/>
        </authorList>
    </citation>
    <scope>NUCLEOTIDE SEQUENCE [LARGE SCALE GENOMIC DNA]</scope>
    <source>
        <strain evidence="2">JCM 17805</strain>
    </source>
</reference>
<dbReference type="InterPro" id="IPR013785">
    <property type="entry name" value="Aldolase_TIM"/>
</dbReference>
<evidence type="ECO:0000313" key="1">
    <source>
        <dbReference type="EMBL" id="GAA4649455.1"/>
    </source>
</evidence>